<dbReference type="GO" id="GO:0048046">
    <property type="term" value="C:apoplast"/>
    <property type="evidence" value="ECO:0007669"/>
    <property type="project" value="UniProtKB-SubCell"/>
</dbReference>
<dbReference type="InterPro" id="IPR036049">
    <property type="entry name" value="Ribosomal_uL29_sf"/>
</dbReference>
<dbReference type="HAMAP" id="MF_00374">
    <property type="entry name" value="Ribosomal_uL29"/>
    <property type="match status" value="1"/>
</dbReference>
<dbReference type="Pfam" id="PF00831">
    <property type="entry name" value="Ribosomal_L29"/>
    <property type="match status" value="1"/>
</dbReference>
<evidence type="ECO:0000256" key="4">
    <source>
        <dbReference type="ARBA" id="ARBA00022525"/>
    </source>
</evidence>
<dbReference type="GO" id="GO:0003735">
    <property type="term" value="F:structural constituent of ribosome"/>
    <property type="evidence" value="ECO:0007669"/>
    <property type="project" value="InterPro"/>
</dbReference>
<evidence type="ECO:0000256" key="2">
    <source>
        <dbReference type="ARBA" id="ARBA00010746"/>
    </source>
</evidence>
<dbReference type="NCBIfam" id="TIGR00012">
    <property type="entry name" value="L29"/>
    <property type="match status" value="1"/>
</dbReference>
<dbReference type="Gene3D" id="2.40.480.10">
    <property type="entry name" value="Allene oxide cyclase-like"/>
    <property type="match status" value="1"/>
</dbReference>
<comment type="similarity">
    <text evidence="1">Belongs to the universal ribosomal protein uL29 family.</text>
</comment>
<dbReference type="GO" id="GO:0005840">
    <property type="term" value="C:ribosome"/>
    <property type="evidence" value="ECO:0007669"/>
    <property type="project" value="UniProtKB-KW"/>
</dbReference>
<comment type="subunit">
    <text evidence="3 7">Homodimer.</text>
</comment>
<dbReference type="InterPro" id="IPR001854">
    <property type="entry name" value="Ribosomal_uL29"/>
</dbReference>
<comment type="subcellular location">
    <subcellularLocation>
        <location evidence="7">Secreted</location>
        <location evidence="7">Extracellular space</location>
        <location evidence="7">Apoplast</location>
    </subcellularLocation>
</comment>
<keyword evidence="7" id="KW-0052">Apoplast</keyword>
<evidence type="ECO:0000313" key="8">
    <source>
        <dbReference type="EMBL" id="PHT46799.1"/>
    </source>
</evidence>
<dbReference type="InterPro" id="IPR044859">
    <property type="entry name" value="Allene_oxi_cyc_Dirigent"/>
</dbReference>
<reference evidence="8 9" key="1">
    <citation type="journal article" date="2017" name="Genome Biol.">
        <title>New reference genome sequences of hot pepper reveal the massive evolution of plant disease-resistance genes by retroduplication.</title>
        <authorList>
            <person name="Kim S."/>
            <person name="Park J."/>
            <person name="Yeom S.I."/>
            <person name="Kim Y.M."/>
            <person name="Seo E."/>
            <person name="Kim K.T."/>
            <person name="Kim M.S."/>
            <person name="Lee J.M."/>
            <person name="Cheong K."/>
            <person name="Shin H.S."/>
            <person name="Kim S.B."/>
            <person name="Han K."/>
            <person name="Lee J."/>
            <person name="Park M."/>
            <person name="Lee H.A."/>
            <person name="Lee H.Y."/>
            <person name="Lee Y."/>
            <person name="Oh S."/>
            <person name="Lee J.H."/>
            <person name="Choi E."/>
            <person name="Choi E."/>
            <person name="Lee S.E."/>
            <person name="Jeon J."/>
            <person name="Kim H."/>
            <person name="Choi G."/>
            <person name="Song H."/>
            <person name="Lee J."/>
            <person name="Lee S.C."/>
            <person name="Kwon J.K."/>
            <person name="Lee H.Y."/>
            <person name="Koo N."/>
            <person name="Hong Y."/>
            <person name="Kim R.W."/>
            <person name="Kang W.H."/>
            <person name="Huh J.H."/>
            <person name="Kang B.C."/>
            <person name="Yang T.J."/>
            <person name="Lee Y.H."/>
            <person name="Bennetzen J.L."/>
            <person name="Choi D."/>
        </authorList>
    </citation>
    <scope>NUCLEOTIDE SEQUENCE [LARGE SCALE GENOMIC DNA]</scope>
    <source>
        <strain evidence="9">cv. PBC81</strain>
    </source>
</reference>
<dbReference type="AlphaFoldDB" id="A0A2G2WNP6"/>
<organism evidence="8 9">
    <name type="scientific">Capsicum baccatum</name>
    <name type="common">Peruvian pepper</name>
    <dbReference type="NCBI Taxonomy" id="33114"/>
    <lineage>
        <taxon>Eukaryota</taxon>
        <taxon>Viridiplantae</taxon>
        <taxon>Streptophyta</taxon>
        <taxon>Embryophyta</taxon>
        <taxon>Tracheophyta</taxon>
        <taxon>Spermatophyta</taxon>
        <taxon>Magnoliopsida</taxon>
        <taxon>eudicotyledons</taxon>
        <taxon>Gunneridae</taxon>
        <taxon>Pentapetalae</taxon>
        <taxon>asterids</taxon>
        <taxon>lamiids</taxon>
        <taxon>Solanales</taxon>
        <taxon>Solanaceae</taxon>
        <taxon>Solanoideae</taxon>
        <taxon>Capsiceae</taxon>
        <taxon>Capsicum</taxon>
    </lineage>
</organism>
<dbReference type="SUPFAM" id="SSF46561">
    <property type="entry name" value="Ribosomal protein L29 (L29p)"/>
    <property type="match status" value="1"/>
</dbReference>
<keyword evidence="9" id="KW-1185">Reference proteome</keyword>
<name>A0A2G2WNP6_CAPBA</name>
<dbReference type="PANTHER" id="PTHR46215">
    <property type="entry name" value="DIRIGENT PROTEIN 24-RELATED"/>
    <property type="match status" value="1"/>
</dbReference>
<evidence type="ECO:0000256" key="1">
    <source>
        <dbReference type="ARBA" id="ARBA00009254"/>
    </source>
</evidence>
<dbReference type="Pfam" id="PF03018">
    <property type="entry name" value="Dirigent"/>
    <property type="match status" value="1"/>
</dbReference>
<dbReference type="EMBL" id="MLFT02000006">
    <property type="protein sequence ID" value="PHT46799.1"/>
    <property type="molecule type" value="Genomic_DNA"/>
</dbReference>
<dbReference type="CDD" id="cd00427">
    <property type="entry name" value="Ribosomal_L29_HIP"/>
    <property type="match status" value="1"/>
</dbReference>
<dbReference type="Gene3D" id="1.10.287.310">
    <property type="match status" value="1"/>
</dbReference>
<dbReference type="FunFam" id="1.10.287.310:FF:000002">
    <property type="entry name" value="60S ribosomal protein L35"/>
    <property type="match status" value="1"/>
</dbReference>
<dbReference type="OrthoDB" id="1921494at2759"/>
<proteinExistence type="inferred from homology"/>
<dbReference type="InterPro" id="IPR004265">
    <property type="entry name" value="Dirigent"/>
</dbReference>
<dbReference type="GO" id="GO:0009699">
    <property type="term" value="P:phenylpropanoid biosynthetic process"/>
    <property type="evidence" value="ECO:0007669"/>
    <property type="project" value="UniProtKB-ARBA"/>
</dbReference>
<dbReference type="PANTHER" id="PTHR46215:SF5">
    <property type="entry name" value="DIRIGENT PROTEIN"/>
    <property type="match status" value="1"/>
</dbReference>
<dbReference type="Proteomes" id="UP000224567">
    <property type="component" value="Unassembled WGS sequence"/>
</dbReference>
<dbReference type="GO" id="GO:1990904">
    <property type="term" value="C:ribonucleoprotein complex"/>
    <property type="evidence" value="ECO:0007669"/>
    <property type="project" value="UniProtKB-KW"/>
</dbReference>
<evidence type="ECO:0000256" key="6">
    <source>
        <dbReference type="ARBA" id="ARBA00023274"/>
    </source>
</evidence>
<accession>A0A2G2WNP6</accession>
<keyword evidence="4 7" id="KW-0964">Secreted</keyword>
<evidence type="ECO:0000256" key="5">
    <source>
        <dbReference type="ARBA" id="ARBA00022980"/>
    </source>
</evidence>
<gene>
    <name evidence="8" type="ORF">CQW23_15957</name>
</gene>
<dbReference type="STRING" id="33114.A0A2G2WNP6"/>
<sequence>MAFQNSNYFQLKAIISSLFILALTITFATAGRILDEEVATPSVALENPDPIDQVPVSGATAGAAPADTAAGAAVAGGGGTGTGVGAGAGAGAGVGAGAGAGAGVGAGADDHTFSFFMHDILGGSNPSAIAVTGIVTNPAVSGQVPFAKPNGAVLAVNNGVPTNNANSGIISNNNIPFLTGLSGTTSNFINGNSIIGGGNGLPAINLQQLGSGISFQKLMFGTLTVFDDELTEGHELNSGLIGKAQGFYVASSEDGLSQTMAFTVMFKSGSYADSLSFFGVHRMGVSESHLAVMAGTGKYVNAKGFATVKTFPATNQLQETDARIKVHELRQKSKTELLAQLKDLKAELALLRVAKVTGGAPNKLSKIKVVRLSIAQVLTVISQKQKSALREAYKNKKYLPLDLRPKKTRSIRKRLTKHQSRSGLRLEL</sequence>
<evidence type="ECO:0000313" key="9">
    <source>
        <dbReference type="Proteomes" id="UP000224567"/>
    </source>
</evidence>
<dbReference type="GO" id="GO:0006412">
    <property type="term" value="P:translation"/>
    <property type="evidence" value="ECO:0007669"/>
    <property type="project" value="InterPro"/>
</dbReference>
<comment type="similarity">
    <text evidence="2 7">Belongs to the plant dirigent protein family.</text>
</comment>
<reference evidence="9" key="2">
    <citation type="journal article" date="2017" name="J. Anim. Genet.">
        <title>Multiple reference genome sequences of hot pepper reveal the massive evolution of plant disease resistance genes by retroduplication.</title>
        <authorList>
            <person name="Kim S."/>
            <person name="Park J."/>
            <person name="Yeom S.-I."/>
            <person name="Kim Y.-M."/>
            <person name="Seo E."/>
            <person name="Kim K.-T."/>
            <person name="Kim M.-S."/>
            <person name="Lee J.M."/>
            <person name="Cheong K."/>
            <person name="Shin H.-S."/>
            <person name="Kim S.-B."/>
            <person name="Han K."/>
            <person name="Lee J."/>
            <person name="Park M."/>
            <person name="Lee H.-A."/>
            <person name="Lee H.-Y."/>
            <person name="Lee Y."/>
            <person name="Oh S."/>
            <person name="Lee J.H."/>
            <person name="Choi E."/>
            <person name="Choi E."/>
            <person name="Lee S.E."/>
            <person name="Jeon J."/>
            <person name="Kim H."/>
            <person name="Choi G."/>
            <person name="Song H."/>
            <person name="Lee J."/>
            <person name="Lee S.-C."/>
            <person name="Kwon J.-K."/>
            <person name="Lee H.-Y."/>
            <person name="Koo N."/>
            <person name="Hong Y."/>
            <person name="Kim R.W."/>
            <person name="Kang W.-H."/>
            <person name="Huh J.H."/>
            <person name="Kang B.-C."/>
            <person name="Yang T.-J."/>
            <person name="Lee Y.-H."/>
            <person name="Bennetzen J.L."/>
            <person name="Choi D."/>
        </authorList>
    </citation>
    <scope>NUCLEOTIDE SEQUENCE [LARGE SCALE GENOMIC DNA]</scope>
    <source>
        <strain evidence="9">cv. PBC81</strain>
    </source>
</reference>
<dbReference type="Gene3D" id="6.10.250.3450">
    <property type="match status" value="1"/>
</dbReference>
<evidence type="ECO:0000256" key="7">
    <source>
        <dbReference type="RuleBase" id="RU363099"/>
    </source>
</evidence>
<keyword evidence="5" id="KW-0689">Ribosomal protein</keyword>
<comment type="caution">
    <text evidence="8">The sequence shown here is derived from an EMBL/GenBank/DDBJ whole genome shotgun (WGS) entry which is preliminary data.</text>
</comment>
<protein>
    <recommendedName>
        <fullName evidence="7">Dirigent protein</fullName>
    </recommendedName>
</protein>
<keyword evidence="6" id="KW-0687">Ribonucleoprotein</keyword>
<comment type="function">
    <text evidence="7">Dirigent proteins impart stereoselectivity on the phenoxy radical-coupling reaction, yielding optically active lignans from two molecules of coniferyl alcohol in the biosynthesis of lignans, flavonolignans, and alkaloids and thus plays a central role in plant secondary metabolism.</text>
</comment>
<evidence type="ECO:0000256" key="3">
    <source>
        <dbReference type="ARBA" id="ARBA00011738"/>
    </source>
</evidence>